<name>A0A6P8B8J0_PYRGI</name>
<dbReference type="Proteomes" id="UP000515153">
    <property type="component" value="Unplaced"/>
</dbReference>
<dbReference type="RefSeq" id="XP_030983463.1">
    <property type="nucleotide sequence ID" value="XM_031123721.1"/>
</dbReference>
<sequence>MKKNSEAQQGTTTSLLPRPTQTARSSSKTYHQWPPSSENEFPTDLRSCVSLLTHNLFDPHPFSAADIYILKWIL</sequence>
<reference evidence="3" key="1">
    <citation type="journal article" date="2019" name="Mol. Biol. Evol.">
        <title>Blast fungal genomes show frequent chromosomal changes, gene gains and losses, and effector gene turnover.</title>
        <authorList>
            <person name="Gomez Luciano L.B."/>
            <person name="Jason Tsai I."/>
            <person name="Chuma I."/>
            <person name="Tosa Y."/>
            <person name="Chen Y.H."/>
            <person name="Li J.Y."/>
            <person name="Li M.Y."/>
            <person name="Jade Lu M.Y."/>
            <person name="Nakayashiki H."/>
            <person name="Li W.H."/>
        </authorList>
    </citation>
    <scope>NUCLEOTIDE SEQUENCE</scope>
    <source>
        <strain evidence="3">NI907</strain>
    </source>
</reference>
<evidence type="ECO:0000256" key="1">
    <source>
        <dbReference type="SAM" id="MobiDB-lite"/>
    </source>
</evidence>
<dbReference type="AlphaFoldDB" id="A0A6P8B8J0"/>
<keyword evidence="2" id="KW-1185">Reference proteome</keyword>
<proteinExistence type="predicted"/>
<accession>A0A6P8B8J0</accession>
<dbReference type="KEGG" id="pgri:PgNI_03667"/>
<feature type="region of interest" description="Disordered" evidence="1">
    <location>
        <begin position="1"/>
        <end position="41"/>
    </location>
</feature>
<evidence type="ECO:0000313" key="2">
    <source>
        <dbReference type="Proteomes" id="UP000515153"/>
    </source>
</evidence>
<reference evidence="3" key="3">
    <citation type="submission" date="2025-08" db="UniProtKB">
        <authorList>
            <consortium name="RefSeq"/>
        </authorList>
    </citation>
    <scope>IDENTIFICATION</scope>
    <source>
        <strain evidence="3">NI907</strain>
    </source>
</reference>
<protein>
    <submittedName>
        <fullName evidence="3">Uncharacterized protein</fullName>
    </submittedName>
</protein>
<gene>
    <name evidence="3" type="ORF">PgNI_03667</name>
</gene>
<feature type="compositionally biased region" description="Polar residues" evidence="1">
    <location>
        <begin position="1"/>
        <end position="40"/>
    </location>
</feature>
<dbReference type="GeneID" id="41958630"/>
<reference evidence="3" key="2">
    <citation type="submission" date="2019-10" db="EMBL/GenBank/DDBJ databases">
        <authorList>
            <consortium name="NCBI Genome Project"/>
        </authorList>
    </citation>
    <scope>NUCLEOTIDE SEQUENCE</scope>
    <source>
        <strain evidence="3">NI907</strain>
    </source>
</reference>
<organism evidence="2 3">
    <name type="scientific">Pyricularia grisea</name>
    <name type="common">Crabgrass-specific blast fungus</name>
    <name type="synonym">Magnaporthe grisea</name>
    <dbReference type="NCBI Taxonomy" id="148305"/>
    <lineage>
        <taxon>Eukaryota</taxon>
        <taxon>Fungi</taxon>
        <taxon>Dikarya</taxon>
        <taxon>Ascomycota</taxon>
        <taxon>Pezizomycotina</taxon>
        <taxon>Sordariomycetes</taxon>
        <taxon>Sordariomycetidae</taxon>
        <taxon>Magnaporthales</taxon>
        <taxon>Pyriculariaceae</taxon>
        <taxon>Pyricularia</taxon>
    </lineage>
</organism>
<evidence type="ECO:0000313" key="3">
    <source>
        <dbReference type="RefSeq" id="XP_030983463.1"/>
    </source>
</evidence>